<organism evidence="2 3">
    <name type="scientific">Steinernema glaseri</name>
    <dbReference type="NCBI Taxonomy" id="37863"/>
    <lineage>
        <taxon>Eukaryota</taxon>
        <taxon>Metazoa</taxon>
        <taxon>Ecdysozoa</taxon>
        <taxon>Nematoda</taxon>
        <taxon>Chromadorea</taxon>
        <taxon>Rhabditida</taxon>
        <taxon>Tylenchina</taxon>
        <taxon>Panagrolaimomorpha</taxon>
        <taxon>Strongyloidoidea</taxon>
        <taxon>Steinernematidae</taxon>
        <taxon>Steinernema</taxon>
    </lineage>
</organism>
<keyword evidence="2" id="KW-1185">Reference proteome</keyword>
<dbReference type="Proteomes" id="UP000095287">
    <property type="component" value="Unplaced"/>
</dbReference>
<evidence type="ECO:0000313" key="3">
    <source>
        <dbReference type="WBParaSite" id="L893_g29679.t1"/>
    </source>
</evidence>
<protein>
    <submittedName>
        <fullName evidence="3">Uncharacterized protein</fullName>
    </submittedName>
</protein>
<dbReference type="AlphaFoldDB" id="A0A1I7ZTJ8"/>
<feature type="region of interest" description="Disordered" evidence="1">
    <location>
        <begin position="1"/>
        <end position="24"/>
    </location>
</feature>
<evidence type="ECO:0000313" key="2">
    <source>
        <dbReference type="Proteomes" id="UP000095287"/>
    </source>
</evidence>
<accession>A0A1I7ZTJ8</accession>
<evidence type="ECO:0000256" key="1">
    <source>
        <dbReference type="SAM" id="MobiDB-lite"/>
    </source>
</evidence>
<sequence>MEMTAEAIGGQRSVPGKHGALRTSSRTFWSPDCIWRADRGNGLSQGEENPHVACFLHVWRATFKLHSSLGRSSYSLIKEKVAVRKSLF</sequence>
<proteinExistence type="predicted"/>
<dbReference type="WBParaSite" id="L893_g29679.t1">
    <property type="protein sequence ID" value="L893_g29679.t1"/>
    <property type="gene ID" value="L893_g29679"/>
</dbReference>
<reference evidence="3" key="1">
    <citation type="submission" date="2016-11" db="UniProtKB">
        <authorList>
            <consortium name="WormBaseParasite"/>
        </authorList>
    </citation>
    <scope>IDENTIFICATION</scope>
</reference>
<name>A0A1I7ZTJ8_9BILA</name>